<dbReference type="AlphaFoldDB" id="A0A0H5Q6G9"/>
<dbReference type="Gene3D" id="1.10.10.10">
    <property type="entry name" value="Winged helix-like DNA-binding domain superfamily/Winged helix DNA-binding domain"/>
    <property type="match status" value="2"/>
</dbReference>
<dbReference type="Pfam" id="PF01051">
    <property type="entry name" value="Rep3_N"/>
    <property type="match status" value="1"/>
</dbReference>
<reference evidence="2" key="2">
    <citation type="submission" date="2015-07" db="EMBL/GenBank/DDBJ databases">
        <title>Plasmids, circular viruses and viroids from rat gut.</title>
        <authorList>
            <person name="Jorgensen T.J."/>
            <person name="Hansen M.A."/>
            <person name="Xu Z."/>
            <person name="Tabak M.A."/>
            <person name="Sorensen S.J."/>
            <person name="Hansen L.H."/>
        </authorList>
    </citation>
    <scope>NUCLEOTIDE SEQUENCE</scope>
    <source>
        <plasmid evidence="2">pRGFK1351</plasmid>
    </source>
</reference>
<sequence>MNNDLITKSNEIIQNKTSNGTYLQNQVVAALLANRMSNFVEDEIDMKFSLTRNELLEMLKRKGRGGREYKTIGDELSKFNQTCILTWNEKYERENGEFTQRTMSMPFFKNLAYYADTQEIEAEWNTEIIPYLRALSSCYTSYSLADYLKLNSSHAQVLYELMKSYLGQGYITYDVDVLREKLGCSTQKTYQTFKRFNEFILSKDIKEINENTDINVAITKRIKGKDGKTIQSLLFEIKSKEIKKAWLPEYPTVLLTEKEYDKLFHHELNVPLVKQCMYRLHSFLTANPTTTIKNHYRKIMEYYNAWKDEPAWEQTTFSSNRDKRPKSSVRKSNVSDIEPSFDINEIQQRAMYKDNYDDII</sequence>
<name>A0A0H5Q6G9_9ZZZZ</name>
<accession>A0A0H5Q6G9</accession>
<dbReference type="SUPFAM" id="SSF46785">
    <property type="entry name" value="Winged helix' DNA-binding domain"/>
    <property type="match status" value="2"/>
</dbReference>
<dbReference type="GO" id="GO:0006270">
    <property type="term" value="P:DNA replication initiation"/>
    <property type="evidence" value="ECO:0007669"/>
    <property type="project" value="InterPro"/>
</dbReference>
<evidence type="ECO:0000259" key="1">
    <source>
        <dbReference type="Pfam" id="PF01051"/>
    </source>
</evidence>
<dbReference type="Pfam" id="PF21205">
    <property type="entry name" value="Rep3_C"/>
    <property type="match status" value="1"/>
</dbReference>
<proteinExistence type="predicted"/>
<geneLocation type="plasmid" evidence="2">
    <name>pRGFK1351</name>
</geneLocation>
<feature type="domain" description="Initiator Rep protein WH1" evidence="1">
    <location>
        <begin position="6"/>
        <end position="163"/>
    </location>
</feature>
<protein>
    <recommendedName>
        <fullName evidence="1">Initiator Rep protein WH1 domain-containing protein</fullName>
    </recommendedName>
</protein>
<dbReference type="InterPro" id="IPR000525">
    <property type="entry name" value="Initiator_Rep_WH1"/>
</dbReference>
<evidence type="ECO:0000313" key="2">
    <source>
        <dbReference type="EMBL" id="CRY97019.1"/>
    </source>
</evidence>
<organism evidence="2">
    <name type="scientific">uncultured prokaryote</name>
    <dbReference type="NCBI Taxonomy" id="198431"/>
    <lineage>
        <taxon>unclassified sequences</taxon>
        <taxon>environmental samples</taxon>
    </lineage>
</organism>
<reference evidence="2" key="1">
    <citation type="submission" date="2015-06" db="EMBL/GenBank/DDBJ databases">
        <authorList>
            <person name="Joergensen T."/>
        </authorList>
    </citation>
    <scope>NUCLEOTIDE SEQUENCE</scope>
    <source>
        <plasmid evidence="2">pRGFK1351</plasmid>
    </source>
</reference>
<keyword evidence="2" id="KW-0614">Plasmid</keyword>
<dbReference type="EMBL" id="LN853913">
    <property type="protein sequence ID" value="CRY97019.1"/>
    <property type="molecule type" value="Genomic_DNA"/>
</dbReference>
<dbReference type="InterPro" id="IPR036390">
    <property type="entry name" value="WH_DNA-bd_sf"/>
</dbReference>
<dbReference type="InterPro" id="IPR036388">
    <property type="entry name" value="WH-like_DNA-bd_sf"/>
</dbReference>
<dbReference type="GO" id="GO:0003887">
    <property type="term" value="F:DNA-directed DNA polymerase activity"/>
    <property type="evidence" value="ECO:0007669"/>
    <property type="project" value="InterPro"/>
</dbReference>